<evidence type="ECO:0008006" key="3">
    <source>
        <dbReference type="Google" id="ProtNLM"/>
    </source>
</evidence>
<name>A0A2U2PG31_9SPHI</name>
<dbReference type="AlphaFoldDB" id="A0A2U2PG31"/>
<accession>A0A2U2PG31</accession>
<protein>
    <recommendedName>
        <fullName evidence="3">Methyltransferase domain-containing protein</fullName>
    </recommendedName>
</protein>
<reference evidence="1 2" key="1">
    <citation type="submission" date="2018-04" db="EMBL/GenBank/DDBJ databases">
        <title>Pedobacter chongqingensis sp. nov., isolated from a rottenly hemp rope.</title>
        <authorList>
            <person name="Cai Y."/>
        </authorList>
    </citation>
    <scope>NUCLEOTIDE SEQUENCE [LARGE SCALE GENOMIC DNA]</scope>
    <source>
        <strain evidence="1 2">FJ4-8</strain>
    </source>
</reference>
<proteinExistence type="predicted"/>
<dbReference type="Proteomes" id="UP000245647">
    <property type="component" value="Unassembled WGS sequence"/>
</dbReference>
<dbReference type="EMBL" id="QEAS01000010">
    <property type="protein sequence ID" value="PWG80222.1"/>
    <property type="molecule type" value="Genomic_DNA"/>
</dbReference>
<dbReference type="SUPFAM" id="SSF53335">
    <property type="entry name" value="S-adenosyl-L-methionine-dependent methyltransferases"/>
    <property type="match status" value="1"/>
</dbReference>
<dbReference type="RefSeq" id="WP_109416339.1">
    <property type="nucleotide sequence ID" value="NZ_QEAS01000010.1"/>
</dbReference>
<keyword evidence="2" id="KW-1185">Reference proteome</keyword>
<evidence type="ECO:0000313" key="1">
    <source>
        <dbReference type="EMBL" id="PWG80222.1"/>
    </source>
</evidence>
<gene>
    <name evidence="1" type="ORF">DDR33_13595</name>
</gene>
<dbReference type="Gene3D" id="3.40.50.150">
    <property type="entry name" value="Vaccinia Virus protein VP39"/>
    <property type="match status" value="1"/>
</dbReference>
<comment type="caution">
    <text evidence="1">The sequence shown here is derived from an EMBL/GenBank/DDBJ whole genome shotgun (WGS) entry which is preliminary data.</text>
</comment>
<evidence type="ECO:0000313" key="2">
    <source>
        <dbReference type="Proteomes" id="UP000245647"/>
    </source>
</evidence>
<dbReference type="InterPro" id="IPR029063">
    <property type="entry name" value="SAM-dependent_MTases_sf"/>
</dbReference>
<organism evidence="1 2">
    <name type="scientific">Pararcticibacter amylolyticus</name>
    <dbReference type="NCBI Taxonomy" id="2173175"/>
    <lineage>
        <taxon>Bacteria</taxon>
        <taxon>Pseudomonadati</taxon>
        <taxon>Bacteroidota</taxon>
        <taxon>Sphingobacteriia</taxon>
        <taxon>Sphingobacteriales</taxon>
        <taxon>Sphingobacteriaceae</taxon>
        <taxon>Pararcticibacter</taxon>
    </lineage>
</organism>
<sequence>MEHTIYRDSAYYYSQITNDRDFSAQVDFLLKQFPPEHPCSSLLELFAGQALHAIEAQKWGIDAWAIDNSKEMKPLAIEGGFSEPAQYILGDLPGAISECRGKTMFDCILCLYHGFSNLSMHDAYNLIINLKSILNPGGRIFVETQNVALLMDRLSAPGIRMEELDNSGDEVIKYAWPGGPIRWDPYSFTADVPVQLIISSSGSTRIREFISQEHMYSAENLLFLASLLGLEGRVLTDSSPGRNSFPGSVLLELSYS</sequence>
<dbReference type="OrthoDB" id="756775at2"/>
<dbReference type="Gene3D" id="2.20.25.110">
    <property type="entry name" value="S-adenosyl-L-methionine-dependent methyltransferases"/>
    <property type="match status" value="1"/>
</dbReference>